<feature type="domain" description="HAMP" evidence="8">
    <location>
        <begin position="214"/>
        <end position="266"/>
    </location>
</feature>
<comment type="similarity">
    <text evidence="4">Belongs to the methyl-accepting chemotaxis (MCP) protein family.</text>
</comment>
<proteinExistence type="inferred from homology"/>
<reference evidence="10" key="1">
    <citation type="journal article" date="2008" name="PLoS ONE">
        <title>Survival in nuclear waste, extreme resistance, and potential applications gleaned from the genome sequence of Kineococcus radiotolerans SRS30216.</title>
        <authorList>
            <person name="Bagwell C.E."/>
            <person name="Bhat S."/>
            <person name="Hawkins G.M."/>
            <person name="Smith B.W."/>
            <person name="Biswas T."/>
            <person name="Hoover T.R."/>
            <person name="Saunders E."/>
            <person name="Han C.S."/>
            <person name="Tsodikov O.V."/>
            <person name="Shimkets L.J."/>
        </authorList>
    </citation>
    <scope>NUCLEOTIDE SEQUENCE [LARGE SCALE GENOMIC DNA]</scope>
    <source>
        <strain evidence="10">ATCC BAA-149 / DSM 14245 / SRS30216</strain>
    </source>
</reference>
<dbReference type="SMART" id="SM00304">
    <property type="entry name" value="HAMP"/>
    <property type="match status" value="1"/>
</dbReference>
<keyword evidence="1 6" id="KW-0812">Transmembrane</keyword>
<accession>A6WAU7</accession>
<dbReference type="PROSITE" id="PS50111">
    <property type="entry name" value="CHEMOTAXIS_TRANSDUC_2"/>
    <property type="match status" value="1"/>
</dbReference>
<dbReference type="InterPro" id="IPR004089">
    <property type="entry name" value="MCPsignal_dom"/>
</dbReference>
<evidence type="ECO:0000256" key="4">
    <source>
        <dbReference type="ARBA" id="ARBA00029447"/>
    </source>
</evidence>
<dbReference type="GO" id="GO:0006935">
    <property type="term" value="P:chemotaxis"/>
    <property type="evidence" value="ECO:0007669"/>
    <property type="project" value="InterPro"/>
</dbReference>
<dbReference type="CDD" id="cd06225">
    <property type="entry name" value="HAMP"/>
    <property type="match status" value="1"/>
</dbReference>
<keyword evidence="6" id="KW-0472">Membrane</keyword>
<dbReference type="EMBL" id="CP000750">
    <property type="protein sequence ID" value="ABS03936.1"/>
    <property type="molecule type" value="Genomic_DNA"/>
</dbReference>
<evidence type="ECO:0000256" key="2">
    <source>
        <dbReference type="ARBA" id="ARBA00022989"/>
    </source>
</evidence>
<dbReference type="eggNOG" id="COG0840">
    <property type="taxonomic scope" value="Bacteria"/>
</dbReference>
<evidence type="ECO:0000259" key="7">
    <source>
        <dbReference type="PROSITE" id="PS50111"/>
    </source>
</evidence>
<dbReference type="InterPro" id="IPR003660">
    <property type="entry name" value="HAMP_dom"/>
</dbReference>
<dbReference type="InterPro" id="IPR004090">
    <property type="entry name" value="Chemotax_Me-accpt_rcpt"/>
</dbReference>
<evidence type="ECO:0000256" key="1">
    <source>
        <dbReference type="ARBA" id="ARBA00022692"/>
    </source>
</evidence>
<dbReference type="HOGENOM" id="CLU_000445_107_27_11"/>
<feature type="domain" description="Methyl-accepting transducer" evidence="7">
    <location>
        <begin position="271"/>
        <end position="500"/>
    </location>
</feature>
<dbReference type="Pfam" id="PF00672">
    <property type="entry name" value="HAMP"/>
    <property type="match status" value="1"/>
</dbReference>
<dbReference type="STRING" id="266940.Krad_2460"/>
<organism evidence="9 10">
    <name type="scientific">Kineococcus radiotolerans (strain ATCC BAA-149 / DSM 14245 / SRS30216)</name>
    <dbReference type="NCBI Taxonomy" id="266940"/>
    <lineage>
        <taxon>Bacteria</taxon>
        <taxon>Bacillati</taxon>
        <taxon>Actinomycetota</taxon>
        <taxon>Actinomycetes</taxon>
        <taxon>Kineosporiales</taxon>
        <taxon>Kineosporiaceae</taxon>
        <taxon>Kineococcus</taxon>
    </lineage>
</organism>
<evidence type="ECO:0000313" key="9">
    <source>
        <dbReference type="EMBL" id="ABS03936.1"/>
    </source>
</evidence>
<feature type="transmembrane region" description="Helical" evidence="6">
    <location>
        <begin position="190"/>
        <end position="213"/>
    </location>
</feature>
<dbReference type="InterPro" id="IPR024478">
    <property type="entry name" value="HlyB_4HB_MCP"/>
</dbReference>
<gene>
    <name evidence="9" type="ordered locus">Krad_2460</name>
</gene>
<dbReference type="PANTHER" id="PTHR32089">
    <property type="entry name" value="METHYL-ACCEPTING CHEMOTAXIS PROTEIN MCPB"/>
    <property type="match status" value="1"/>
</dbReference>
<dbReference type="Gene3D" id="1.10.287.950">
    <property type="entry name" value="Methyl-accepting chemotaxis protein"/>
    <property type="match status" value="1"/>
</dbReference>
<evidence type="ECO:0000256" key="5">
    <source>
        <dbReference type="PROSITE-ProRule" id="PRU00284"/>
    </source>
</evidence>
<dbReference type="Proteomes" id="UP000001116">
    <property type="component" value="Chromosome"/>
</dbReference>
<sequence length="531" mass="54386">MVMATLRNLNVASKLFAGFGVVCLLLAVVVALGINRLGSSQANLNQVSTSGIASVQSIAKVKEDFSTTRFDLLNAALAPDATATQAALSAMTADDAVYDASWKAYLGTDPTASTEERGEAEDLMAEFRTARKQLIPLATANDTVGFYRTRESVLTPLVKQLNTQLDELSGIEQQAAQDMATEGGSDYRSAVVLLLVIGALALAVAVVVAVAVAREIAGPLSRVLTVVEGLASGRLDQRVGITTRDEVGQLATALDATMDRLTDTVRRIAGNASTLAASSEELTTVATQLSSGAEEAATQAQVVSAATEEISANIGTVAAAGDEMSSAIREIATSTAEASSTAASAVAAATSAGETLDRLSASSREIGDVVKLITSIAEQTNLLALNATIEAARAGEMGKGFAVVAGEVKELAQQTARATESIVTRVNATQTDATEAASAIAEITEVIARIDGLQSTIAAAVEEQSATTSEMVRNVTEVSTGSQEIATNISGIAAASDQTTAGATHTATTAGEVSRAAVELNELVGSFTLPR</sequence>
<dbReference type="Pfam" id="PF00015">
    <property type="entry name" value="MCPsignal"/>
    <property type="match status" value="1"/>
</dbReference>
<dbReference type="Pfam" id="PF12729">
    <property type="entry name" value="4HB_MCP_1"/>
    <property type="match status" value="1"/>
</dbReference>
<dbReference type="PANTHER" id="PTHR32089:SF112">
    <property type="entry name" value="LYSOZYME-LIKE PROTEIN-RELATED"/>
    <property type="match status" value="1"/>
</dbReference>
<dbReference type="GO" id="GO:0004888">
    <property type="term" value="F:transmembrane signaling receptor activity"/>
    <property type="evidence" value="ECO:0007669"/>
    <property type="project" value="InterPro"/>
</dbReference>
<name>A6WAU7_KINRD</name>
<evidence type="ECO:0000256" key="3">
    <source>
        <dbReference type="ARBA" id="ARBA00023224"/>
    </source>
</evidence>
<keyword evidence="10" id="KW-1185">Reference proteome</keyword>
<protein>
    <submittedName>
        <fullName evidence="9">Methyl-accepting chemotaxis sensory transducer</fullName>
    </submittedName>
</protein>
<keyword evidence="3 5" id="KW-0807">Transducer</keyword>
<evidence type="ECO:0000256" key="6">
    <source>
        <dbReference type="SAM" id="Phobius"/>
    </source>
</evidence>
<dbReference type="SUPFAM" id="SSF58104">
    <property type="entry name" value="Methyl-accepting chemotaxis protein (MCP) signaling domain"/>
    <property type="match status" value="1"/>
</dbReference>
<evidence type="ECO:0000313" key="10">
    <source>
        <dbReference type="Proteomes" id="UP000001116"/>
    </source>
</evidence>
<dbReference type="PRINTS" id="PR00260">
    <property type="entry name" value="CHEMTRNSDUCR"/>
</dbReference>
<dbReference type="AlphaFoldDB" id="A6WAU7"/>
<evidence type="ECO:0000259" key="8">
    <source>
        <dbReference type="PROSITE" id="PS50885"/>
    </source>
</evidence>
<keyword evidence="2 6" id="KW-1133">Transmembrane helix</keyword>
<dbReference type="KEGG" id="kra:Krad_2460"/>
<dbReference type="GO" id="GO:0007165">
    <property type="term" value="P:signal transduction"/>
    <property type="evidence" value="ECO:0007669"/>
    <property type="project" value="UniProtKB-KW"/>
</dbReference>
<dbReference type="PROSITE" id="PS50885">
    <property type="entry name" value="HAMP"/>
    <property type="match status" value="1"/>
</dbReference>
<dbReference type="SMART" id="SM00283">
    <property type="entry name" value="MA"/>
    <property type="match status" value="1"/>
</dbReference>
<dbReference type="GO" id="GO:0016020">
    <property type="term" value="C:membrane"/>
    <property type="evidence" value="ECO:0007669"/>
    <property type="project" value="InterPro"/>
</dbReference>